<sequence length="48" mass="5499">MYAYMYVRVYVSVCESMHALCNVSQKQVTKILSTASLCNYENWQQGTG</sequence>
<reference evidence="1" key="1">
    <citation type="submission" date="2014-11" db="EMBL/GenBank/DDBJ databases">
        <authorList>
            <person name="Amaro Gonzalez C."/>
        </authorList>
    </citation>
    <scope>NUCLEOTIDE SEQUENCE</scope>
</reference>
<name>A0A0E9W686_ANGAN</name>
<accession>A0A0E9W686</accession>
<organism evidence="1">
    <name type="scientific">Anguilla anguilla</name>
    <name type="common">European freshwater eel</name>
    <name type="synonym">Muraena anguilla</name>
    <dbReference type="NCBI Taxonomy" id="7936"/>
    <lineage>
        <taxon>Eukaryota</taxon>
        <taxon>Metazoa</taxon>
        <taxon>Chordata</taxon>
        <taxon>Craniata</taxon>
        <taxon>Vertebrata</taxon>
        <taxon>Euteleostomi</taxon>
        <taxon>Actinopterygii</taxon>
        <taxon>Neopterygii</taxon>
        <taxon>Teleostei</taxon>
        <taxon>Anguilliformes</taxon>
        <taxon>Anguillidae</taxon>
        <taxon>Anguilla</taxon>
    </lineage>
</organism>
<proteinExistence type="predicted"/>
<dbReference type="AlphaFoldDB" id="A0A0E9W686"/>
<dbReference type="EMBL" id="GBXM01022693">
    <property type="protein sequence ID" value="JAH85884.1"/>
    <property type="molecule type" value="Transcribed_RNA"/>
</dbReference>
<evidence type="ECO:0000313" key="1">
    <source>
        <dbReference type="EMBL" id="JAH85884.1"/>
    </source>
</evidence>
<reference evidence="1" key="2">
    <citation type="journal article" date="2015" name="Fish Shellfish Immunol.">
        <title>Early steps in the European eel (Anguilla anguilla)-Vibrio vulnificus interaction in the gills: Role of the RtxA13 toxin.</title>
        <authorList>
            <person name="Callol A."/>
            <person name="Pajuelo D."/>
            <person name="Ebbesson L."/>
            <person name="Teles M."/>
            <person name="MacKenzie S."/>
            <person name="Amaro C."/>
        </authorList>
    </citation>
    <scope>NUCLEOTIDE SEQUENCE</scope>
</reference>
<protein>
    <submittedName>
        <fullName evidence="1">Uncharacterized protein</fullName>
    </submittedName>
</protein>